<organism evidence="1 2">
    <name type="scientific">Electrophorus voltai</name>
    <dbReference type="NCBI Taxonomy" id="2609070"/>
    <lineage>
        <taxon>Eukaryota</taxon>
        <taxon>Metazoa</taxon>
        <taxon>Chordata</taxon>
        <taxon>Craniata</taxon>
        <taxon>Vertebrata</taxon>
        <taxon>Euteleostomi</taxon>
        <taxon>Actinopterygii</taxon>
        <taxon>Neopterygii</taxon>
        <taxon>Teleostei</taxon>
        <taxon>Ostariophysi</taxon>
        <taxon>Gymnotiformes</taxon>
        <taxon>Gymnotoidei</taxon>
        <taxon>Gymnotidae</taxon>
        <taxon>Electrophorus</taxon>
    </lineage>
</organism>
<name>A0AAD8ZHS0_9TELE</name>
<reference evidence="1" key="1">
    <citation type="submission" date="2023-03" db="EMBL/GenBank/DDBJ databases">
        <title>Electrophorus voltai genome.</title>
        <authorList>
            <person name="Bian C."/>
        </authorList>
    </citation>
    <scope>NUCLEOTIDE SEQUENCE</scope>
    <source>
        <strain evidence="1">CB-2022</strain>
        <tissue evidence="1">Muscle</tissue>
    </source>
</reference>
<dbReference type="AlphaFoldDB" id="A0AAD8ZHS0"/>
<dbReference type="Proteomes" id="UP001239994">
    <property type="component" value="Unassembled WGS sequence"/>
</dbReference>
<accession>A0AAD8ZHS0</accession>
<comment type="caution">
    <text evidence="1">The sequence shown here is derived from an EMBL/GenBank/DDBJ whole genome shotgun (WGS) entry which is preliminary data.</text>
</comment>
<sequence length="101" mass="11197">MMDFVDWCKLNQLQIITGKTKEMAVDFRKSKPPLSPATIDAMDVEVVGIYKYLGIHIDSCNAVVSPVQCSGKTEPPVLCEETEGNKRPLNKLNKKKAGFVV</sequence>
<gene>
    <name evidence="1" type="ORF">P4O66_008138</name>
</gene>
<evidence type="ECO:0000313" key="2">
    <source>
        <dbReference type="Proteomes" id="UP001239994"/>
    </source>
</evidence>
<proteinExistence type="predicted"/>
<protein>
    <submittedName>
        <fullName evidence="1">Uncharacterized protein</fullName>
    </submittedName>
</protein>
<keyword evidence="2" id="KW-1185">Reference proteome</keyword>
<evidence type="ECO:0000313" key="1">
    <source>
        <dbReference type="EMBL" id="KAK1797780.1"/>
    </source>
</evidence>
<dbReference type="EMBL" id="JAROKS010000013">
    <property type="protein sequence ID" value="KAK1797780.1"/>
    <property type="molecule type" value="Genomic_DNA"/>
</dbReference>